<accession>A0ACC0LJC2</accession>
<dbReference type="EMBL" id="CM046399">
    <property type="protein sequence ID" value="KAI8528248.1"/>
    <property type="molecule type" value="Genomic_DNA"/>
</dbReference>
<organism evidence="1 2">
    <name type="scientific">Rhododendron molle</name>
    <name type="common">Chinese azalea</name>
    <name type="synonym">Azalea mollis</name>
    <dbReference type="NCBI Taxonomy" id="49168"/>
    <lineage>
        <taxon>Eukaryota</taxon>
        <taxon>Viridiplantae</taxon>
        <taxon>Streptophyta</taxon>
        <taxon>Embryophyta</taxon>
        <taxon>Tracheophyta</taxon>
        <taxon>Spermatophyta</taxon>
        <taxon>Magnoliopsida</taxon>
        <taxon>eudicotyledons</taxon>
        <taxon>Gunneridae</taxon>
        <taxon>Pentapetalae</taxon>
        <taxon>asterids</taxon>
        <taxon>Ericales</taxon>
        <taxon>Ericaceae</taxon>
        <taxon>Ericoideae</taxon>
        <taxon>Rhodoreae</taxon>
        <taxon>Rhododendron</taxon>
    </lineage>
</organism>
<sequence length="1103" mass="120665">MLSTKLLLLPNIGRTRATFTSKCIPFTTPTTTSLTLDSYRETSFQSNVYARNRVIDNQIKSGSLNTALKLFDEMPIRDVVTWNLVISGCGRYGHPSQALCLYNQMISQGIKESGSTLSSVLSICCDTGLYDGGIQVHSRVIVLGFSMNHYVASSLVDLYMHMGLVGLSLKLFNDMSHRNLAVWNSVLRGFCELGRSNDLLGSFFRMNLEGVEPNGLSFCYLIRGCGSERLLDEGKQLHCCAFKLGWVASNLFVANALVDFYSACGCFVGAKKSFETIPLEDVISWNSVVSVYAENGFSLDALEMFTRMQLWGKRPSVRSFLGFLGFSSWTQNLIIGRQIHCCVLKSGFDCGSVHVQSALIDMYGKCGEIDNSVSLFESVPARSLGCCNSLMTSLLYCGIIEDVVEMFGLILDEGIGFDEVSLSTTLKALSVSISGSLASCTLVHCCAIKSGFESEIAVSCSLIDAYSRSGHVSLSQQVFEKLSSPNVICFTAIINGYARNGMARKCLELLDIMIQRGLKLDKVTFLAVLIGCDHAGLVEEGKMVFDSMKSIHGIEPERQHYSCLVDLLGRAGLLDEAEELIKQAPVNGAAVMWSSLLHSCRVHKNETVGHRAAKILMELEPENQAAWFQASKLFSEIGDFEMSVQVREIAMAKKMRKDIGYKTISSENIAVFEELESFDIEEGGDIENFELSSWKSEHGSKVLVNVDGFGAVGDGVSDDTQAFVNAWKQACTTRRSVFLVPIGRRYLVNATRFKGPCADTLIVQIDGTIIAPDEPKNWDPNYARIWLDFSNLTGVLFQGGGVIDGSGSKWWAASCKRNKSNPCKGAPTALTIDSSSAVKVKGLTIRNSQQMHFVVSKSVSVRLSDIQISAPGDSPNTDGIHITGSTDVVLQNCNIGTGDDCISIVNGSSNIKMKTIYCGPGHGISIGSLGKDNSTGLVTKVVLDTAFLRETTNGLRIKTWQGGSGYVRSVRYQNVRMEDVSNPIIIDQFYCDSPIACQNQTSAVQISQIMYRNISGTSKSERAMKFACSDTVPCKNIILNNINLEKKDGTVETYCNSATGIGYGYIQPSAECLTSTDKDFIIEQTQEVKPGKTRRENLIHTEL</sequence>
<protein>
    <submittedName>
        <fullName evidence="1">Uncharacterized protein</fullName>
    </submittedName>
</protein>
<keyword evidence="2" id="KW-1185">Reference proteome</keyword>
<dbReference type="Proteomes" id="UP001062846">
    <property type="component" value="Chromosome 12"/>
</dbReference>
<evidence type="ECO:0000313" key="1">
    <source>
        <dbReference type="EMBL" id="KAI8528248.1"/>
    </source>
</evidence>
<gene>
    <name evidence="1" type="ORF">RHMOL_Rhmol12G0135900</name>
</gene>
<evidence type="ECO:0000313" key="2">
    <source>
        <dbReference type="Proteomes" id="UP001062846"/>
    </source>
</evidence>
<proteinExistence type="predicted"/>
<reference evidence="1" key="1">
    <citation type="submission" date="2022-02" db="EMBL/GenBank/DDBJ databases">
        <title>Plant Genome Project.</title>
        <authorList>
            <person name="Zhang R.-G."/>
        </authorList>
    </citation>
    <scope>NUCLEOTIDE SEQUENCE</scope>
    <source>
        <strain evidence="1">AT1</strain>
    </source>
</reference>
<comment type="caution">
    <text evidence="1">The sequence shown here is derived from an EMBL/GenBank/DDBJ whole genome shotgun (WGS) entry which is preliminary data.</text>
</comment>
<name>A0ACC0LJC2_RHOML</name>